<dbReference type="AlphaFoldDB" id="A0A398B237"/>
<accession>A0A398B237</accession>
<comment type="caution">
    <text evidence="1">The sequence shown here is derived from an EMBL/GenBank/DDBJ whole genome shotgun (WGS) entry which is preliminary data.</text>
</comment>
<keyword evidence="2" id="KW-1185">Reference proteome</keyword>
<name>A0A398B237_9BACI</name>
<protein>
    <submittedName>
        <fullName evidence="1">DUF1259 domain-containing protein</fullName>
    </submittedName>
</protein>
<evidence type="ECO:0000313" key="2">
    <source>
        <dbReference type="Proteomes" id="UP000265816"/>
    </source>
</evidence>
<dbReference type="EMBL" id="QWVT01000045">
    <property type="protein sequence ID" value="RID81943.1"/>
    <property type="molecule type" value="Genomic_DNA"/>
</dbReference>
<dbReference type="OrthoDB" id="4687120at2"/>
<dbReference type="Pfam" id="PF07485">
    <property type="entry name" value="DUF1529"/>
    <property type="match status" value="1"/>
</dbReference>
<dbReference type="RefSeq" id="WP_119114703.1">
    <property type="nucleotide sequence ID" value="NZ_CBCSEO010000002.1"/>
</dbReference>
<dbReference type="InterPro" id="IPR011094">
    <property type="entry name" value="Uncharacterised_LppY/LpqO"/>
</dbReference>
<organism evidence="1 2">
    <name type="scientific">Mesobacillus zeae</name>
    <dbReference type="NCBI Taxonomy" id="1917180"/>
    <lineage>
        <taxon>Bacteria</taxon>
        <taxon>Bacillati</taxon>
        <taxon>Bacillota</taxon>
        <taxon>Bacilli</taxon>
        <taxon>Bacillales</taxon>
        <taxon>Bacillaceae</taxon>
        <taxon>Mesobacillus</taxon>
    </lineage>
</organism>
<reference evidence="1 2" key="1">
    <citation type="submission" date="2018-08" db="EMBL/GenBank/DDBJ databases">
        <title>Bacillus jemisoniae sp. nov., Bacillus chryseoplanitiae sp. nov., Bacillus resnikiae sp. nov., and Bacillus frankliniae sp. nov., isolated from Viking spacecraft and associated surfaces.</title>
        <authorList>
            <person name="Seuylemezian A."/>
            <person name="Vaishampayan P."/>
        </authorList>
    </citation>
    <scope>NUCLEOTIDE SEQUENCE [LARGE SCALE GENOMIC DNA]</scope>
    <source>
        <strain evidence="1 2">JJ-247</strain>
    </source>
</reference>
<evidence type="ECO:0000313" key="1">
    <source>
        <dbReference type="EMBL" id="RID81943.1"/>
    </source>
</evidence>
<dbReference type="Proteomes" id="UP000265816">
    <property type="component" value="Unassembled WGS sequence"/>
</dbReference>
<gene>
    <name evidence="1" type="ORF">D1970_20460</name>
</gene>
<sequence>MEVSAIHNHHFHVQPKLMYLHFQGIGDMRDHAAVIQKAIGKTGHKS</sequence>
<proteinExistence type="predicted"/>